<feature type="compositionally biased region" description="Acidic residues" evidence="2">
    <location>
        <begin position="76"/>
        <end position="90"/>
    </location>
</feature>
<evidence type="ECO:0000313" key="4">
    <source>
        <dbReference type="Proteomes" id="UP000265618"/>
    </source>
</evidence>
<dbReference type="AlphaFoldDB" id="A0A9K3GG10"/>
<name>A0A9K3GG10_9EUKA</name>
<feature type="compositionally biased region" description="Low complexity" evidence="2">
    <location>
        <begin position="1"/>
        <end position="17"/>
    </location>
</feature>
<feature type="compositionally biased region" description="Basic and acidic residues" evidence="2">
    <location>
        <begin position="437"/>
        <end position="449"/>
    </location>
</feature>
<evidence type="ECO:0008006" key="5">
    <source>
        <dbReference type="Google" id="ProtNLM"/>
    </source>
</evidence>
<evidence type="ECO:0000313" key="3">
    <source>
        <dbReference type="EMBL" id="GIQ81270.1"/>
    </source>
</evidence>
<proteinExistence type="predicted"/>
<feature type="compositionally biased region" description="Basic and acidic residues" evidence="2">
    <location>
        <begin position="137"/>
        <end position="146"/>
    </location>
</feature>
<feature type="compositionally biased region" description="Polar residues" evidence="2">
    <location>
        <begin position="424"/>
        <end position="436"/>
    </location>
</feature>
<gene>
    <name evidence="3" type="ORF">KIPB_002203</name>
</gene>
<keyword evidence="1" id="KW-0175">Coiled coil</keyword>
<accession>A0A9K3GG10</accession>
<protein>
    <recommendedName>
        <fullName evidence="5">Kinesin motor domain-containing protein</fullName>
    </recommendedName>
</protein>
<feature type="compositionally biased region" description="Basic and acidic residues" evidence="2">
    <location>
        <begin position="377"/>
        <end position="398"/>
    </location>
</feature>
<feature type="coiled-coil region" evidence="1">
    <location>
        <begin position="200"/>
        <end position="244"/>
    </location>
</feature>
<feature type="compositionally biased region" description="Basic and acidic residues" evidence="2">
    <location>
        <begin position="46"/>
        <end position="63"/>
    </location>
</feature>
<dbReference type="EMBL" id="BDIP01000349">
    <property type="protein sequence ID" value="GIQ81270.1"/>
    <property type="molecule type" value="Genomic_DNA"/>
</dbReference>
<feature type="compositionally biased region" description="Pro residues" evidence="2">
    <location>
        <begin position="399"/>
        <end position="412"/>
    </location>
</feature>
<evidence type="ECO:0000256" key="1">
    <source>
        <dbReference type="SAM" id="Coils"/>
    </source>
</evidence>
<comment type="caution">
    <text evidence="3">The sequence shown here is derived from an EMBL/GenBank/DDBJ whole genome shotgun (WGS) entry which is preliminary data.</text>
</comment>
<sequence>MSECLSVRTSSVLSSTLGPTDVRRQSPANASRHRSSIAMEGFGSADLEKEAQRKREEKEKREAATSASPISKETPEIEGEGEAEGVEGEGDAFSLSTTQPLSPIAEEGVGGIVVEGGGERESGVAQEVEPRTPVAQGEREREVERERVDRTAMLEAQLGESAAREASLQTQLASAEAMLLSLQTAQEAQTQDDVPLLTRIEGLEAEVQRERALRTSAEESLKDRELALREREGLERELASLRMETERDRASHAERGAECESLTSFAHGVCDVLDVEYSPERHGAILSHLKALAAQGGVGAAKYGRVMHDLQGLRQEADALRSSLVSETERVWTMMSEVKAVVLDGVAAGLIEAQTAERPTGPVRLGSVYNPSPHAQPPRERDSRDTYKESPLMHEPHRVLPPSPPMRRPPPAGQGRSPMPATGASPSVYSALSPQTHSRDTRETRDGARSHVYVSLRDTGDETQKTQIRLSGEDGVLVQTSDSVQRYACHSAYAAPDILSLPSPLPLFTSGIDTVYRGGSMLVVSHGPRSCGKAATVLGNSAGYQGVFYAVGSALVQRALNQGPTDTVPEIHVSAMTYRVSGAPPGDSAPVPAPVFRDAMLPDQQGGHPMERRLCRDGSGRRYVSNVTKVAVKSKTDHDRLFSHLLTRLGPTDLATTAVVLVVDVLRPLPDTRIGRCMCVVLPDSDPETCPPQAQALNADVYSMLQTVARGSTPTCHDDLSLYLSDAAEGDADVFSVMHVSSAQRLSDTVHTLGQASALYALADRERGRQGVIL</sequence>
<feature type="region of interest" description="Disordered" evidence="2">
    <location>
        <begin position="1"/>
        <end position="146"/>
    </location>
</feature>
<organism evidence="3 4">
    <name type="scientific">Kipferlia bialata</name>
    <dbReference type="NCBI Taxonomy" id="797122"/>
    <lineage>
        <taxon>Eukaryota</taxon>
        <taxon>Metamonada</taxon>
        <taxon>Carpediemonas-like organisms</taxon>
        <taxon>Kipferlia</taxon>
    </lineage>
</organism>
<reference evidence="3 4" key="1">
    <citation type="journal article" date="2018" name="PLoS ONE">
        <title>The draft genome of Kipferlia bialata reveals reductive genome evolution in fornicate parasites.</title>
        <authorList>
            <person name="Tanifuji G."/>
            <person name="Takabayashi S."/>
            <person name="Kume K."/>
            <person name="Takagi M."/>
            <person name="Nakayama T."/>
            <person name="Kamikawa R."/>
            <person name="Inagaki Y."/>
            <person name="Hashimoto T."/>
        </authorList>
    </citation>
    <scope>NUCLEOTIDE SEQUENCE [LARGE SCALE GENOMIC DNA]</scope>
    <source>
        <strain evidence="3">NY0173</strain>
    </source>
</reference>
<keyword evidence="4" id="KW-1185">Reference proteome</keyword>
<evidence type="ECO:0000256" key="2">
    <source>
        <dbReference type="SAM" id="MobiDB-lite"/>
    </source>
</evidence>
<feature type="region of interest" description="Disordered" evidence="2">
    <location>
        <begin position="358"/>
        <end position="449"/>
    </location>
</feature>
<dbReference type="Proteomes" id="UP000265618">
    <property type="component" value="Unassembled WGS sequence"/>
</dbReference>